<dbReference type="PANTHER" id="PTHR45848">
    <property type="entry name" value="DUAL SPECIFICITY PROTEIN PHOSPHATASE 12 FAMILY MEMBER"/>
    <property type="match status" value="1"/>
</dbReference>
<feature type="compositionally biased region" description="Polar residues" evidence="5">
    <location>
        <begin position="363"/>
        <end position="378"/>
    </location>
</feature>
<dbReference type="Proteomes" id="UP001148786">
    <property type="component" value="Unassembled WGS sequence"/>
</dbReference>
<dbReference type="GO" id="GO:0008138">
    <property type="term" value="F:protein tyrosine/serine/threonine phosphatase activity"/>
    <property type="evidence" value="ECO:0007669"/>
    <property type="project" value="TreeGrafter"/>
</dbReference>
<comment type="caution">
    <text evidence="8">The sequence shown here is derived from an EMBL/GenBank/DDBJ whole genome shotgun (WGS) entry which is preliminary data.</text>
</comment>
<dbReference type="Gene3D" id="3.90.190.10">
    <property type="entry name" value="Protein tyrosine phosphatase superfamily"/>
    <property type="match status" value="1"/>
</dbReference>
<dbReference type="SMART" id="SM00195">
    <property type="entry name" value="DSPc"/>
    <property type="match status" value="1"/>
</dbReference>
<evidence type="ECO:0000259" key="6">
    <source>
        <dbReference type="PROSITE" id="PS50054"/>
    </source>
</evidence>
<feature type="region of interest" description="Disordered" evidence="5">
    <location>
        <begin position="161"/>
        <end position="195"/>
    </location>
</feature>
<dbReference type="Pfam" id="PF00782">
    <property type="entry name" value="DSPc"/>
    <property type="match status" value="1"/>
</dbReference>
<dbReference type="EC" id="3.1.3.48" evidence="2"/>
<evidence type="ECO:0000259" key="7">
    <source>
        <dbReference type="PROSITE" id="PS50056"/>
    </source>
</evidence>
<feature type="domain" description="Tyrosine-protein phosphatase" evidence="6">
    <location>
        <begin position="1"/>
        <end position="140"/>
    </location>
</feature>
<feature type="compositionally biased region" description="Basic and acidic residues" evidence="5">
    <location>
        <begin position="274"/>
        <end position="287"/>
    </location>
</feature>
<feature type="region of interest" description="Disordered" evidence="5">
    <location>
        <begin position="360"/>
        <end position="390"/>
    </location>
</feature>
<dbReference type="InterPro" id="IPR029021">
    <property type="entry name" value="Prot-tyrosine_phosphatase-like"/>
</dbReference>
<evidence type="ECO:0000313" key="9">
    <source>
        <dbReference type="Proteomes" id="UP001148786"/>
    </source>
</evidence>
<feature type="compositionally biased region" description="Low complexity" evidence="5">
    <location>
        <begin position="379"/>
        <end position="388"/>
    </location>
</feature>
<evidence type="ECO:0000256" key="1">
    <source>
        <dbReference type="ARBA" id="ARBA00008601"/>
    </source>
</evidence>
<evidence type="ECO:0000256" key="2">
    <source>
        <dbReference type="ARBA" id="ARBA00013064"/>
    </source>
</evidence>
<evidence type="ECO:0000256" key="4">
    <source>
        <dbReference type="ARBA" id="ARBA00022912"/>
    </source>
</evidence>
<reference evidence="8" key="1">
    <citation type="submission" date="2022-07" db="EMBL/GenBank/DDBJ databases">
        <title>Genome Sequence of Agrocybe chaxingu.</title>
        <authorList>
            <person name="Buettner E."/>
        </authorList>
    </citation>
    <scope>NUCLEOTIDE SEQUENCE</scope>
    <source>
        <strain evidence="8">MP-N11</strain>
    </source>
</reference>
<dbReference type="PANTHER" id="PTHR45848:SF4">
    <property type="entry name" value="DUAL SPECIFICITY PROTEIN PHOSPHATASE 12"/>
    <property type="match status" value="1"/>
</dbReference>
<comment type="similarity">
    <text evidence="1">Belongs to the protein-tyrosine phosphatase family. Non-receptor class dual specificity subfamily.</text>
</comment>
<sequence>MDEIIPGLWIGDLASALNVEKLKEHGIFSILTAMRGSITIHETFIRHQIKVDDSEDADILAHFLPSIHFIQAELDKGRGVLVHCQAGVSRSSTIVAAYLMYSQKIDPQTALEIIRQARPFVEPNQGFLQQLELFHEARYKISKREKAVRKFYMDRTVEEVMNGDGSPPETNMFASYPRTPSDSVPNTPGGPRRRIRCKMCRQELAAREHMLDHGQLGPPTPAGLTPAPSRRPSQSKPATATLAPSNGTAPEPVRRPSRKSFSTALGDSLSMSSIREDPGNQEPEKDPASQSASSDPTARNTPAPTHPLISLRSMSLLDPSSLSMSALDVEDDTEGEPVTAEDLSIDASRVLGRRLSDAVIATPQDTPQSENKENSFISTQGGTTTEGGASETKVELSTTQFISPTDLAAQLYTNPKLAALRSLHGSTATSPIASKLPIVSAPILANPKCSGYFVEPMKWMEHFLSEGQLAGKITCPNKKCGAKLGNYDWAGAGC</sequence>
<dbReference type="SMART" id="SM00404">
    <property type="entry name" value="PTPc_motif"/>
    <property type="match status" value="1"/>
</dbReference>
<keyword evidence="9" id="KW-1185">Reference proteome</keyword>
<dbReference type="InterPro" id="IPR016130">
    <property type="entry name" value="Tyr_Pase_AS"/>
</dbReference>
<evidence type="ECO:0000313" key="8">
    <source>
        <dbReference type="EMBL" id="KAJ3505705.1"/>
    </source>
</evidence>
<protein>
    <recommendedName>
        <fullName evidence="2">protein-tyrosine-phosphatase</fullName>
        <ecNumber evidence="2">3.1.3.48</ecNumber>
    </recommendedName>
</protein>
<gene>
    <name evidence="8" type="ORF">NLJ89_g7277</name>
</gene>
<evidence type="ECO:0000256" key="5">
    <source>
        <dbReference type="SAM" id="MobiDB-lite"/>
    </source>
</evidence>
<dbReference type="AlphaFoldDB" id="A0A9W8K4S9"/>
<feature type="compositionally biased region" description="Polar residues" evidence="5">
    <location>
        <begin position="288"/>
        <end position="303"/>
    </location>
</feature>
<organism evidence="8 9">
    <name type="scientific">Agrocybe chaxingu</name>
    <dbReference type="NCBI Taxonomy" id="84603"/>
    <lineage>
        <taxon>Eukaryota</taxon>
        <taxon>Fungi</taxon>
        <taxon>Dikarya</taxon>
        <taxon>Basidiomycota</taxon>
        <taxon>Agaricomycotina</taxon>
        <taxon>Agaricomycetes</taxon>
        <taxon>Agaricomycetidae</taxon>
        <taxon>Agaricales</taxon>
        <taxon>Agaricineae</taxon>
        <taxon>Strophariaceae</taxon>
        <taxon>Agrocybe</taxon>
    </lineage>
</organism>
<dbReference type="SUPFAM" id="SSF52799">
    <property type="entry name" value="(Phosphotyrosine protein) phosphatases II"/>
    <property type="match status" value="1"/>
</dbReference>
<name>A0A9W8K4S9_9AGAR</name>
<dbReference type="PROSITE" id="PS50054">
    <property type="entry name" value="TYR_PHOSPHATASE_DUAL"/>
    <property type="match status" value="1"/>
</dbReference>
<feature type="compositionally biased region" description="Polar residues" evidence="5">
    <location>
        <begin position="231"/>
        <end position="248"/>
    </location>
</feature>
<dbReference type="InterPro" id="IPR000340">
    <property type="entry name" value="Dual-sp_phosphatase_cat-dom"/>
</dbReference>
<dbReference type="InterPro" id="IPR003595">
    <property type="entry name" value="Tyr_Pase_cat"/>
</dbReference>
<dbReference type="GO" id="GO:0004725">
    <property type="term" value="F:protein tyrosine phosphatase activity"/>
    <property type="evidence" value="ECO:0007669"/>
    <property type="project" value="UniProtKB-EC"/>
</dbReference>
<dbReference type="EMBL" id="JANKHO010000852">
    <property type="protein sequence ID" value="KAJ3505705.1"/>
    <property type="molecule type" value="Genomic_DNA"/>
</dbReference>
<accession>A0A9W8K4S9</accession>
<dbReference type="InterPro" id="IPR020422">
    <property type="entry name" value="TYR_PHOSPHATASE_DUAL_dom"/>
</dbReference>
<evidence type="ECO:0000256" key="3">
    <source>
        <dbReference type="ARBA" id="ARBA00022801"/>
    </source>
</evidence>
<dbReference type="CDD" id="cd14498">
    <property type="entry name" value="DSP"/>
    <property type="match status" value="1"/>
</dbReference>
<dbReference type="PROSITE" id="PS50056">
    <property type="entry name" value="TYR_PHOSPHATASE_2"/>
    <property type="match status" value="1"/>
</dbReference>
<feature type="compositionally biased region" description="Polar residues" evidence="5">
    <location>
        <begin position="259"/>
        <end position="273"/>
    </location>
</feature>
<keyword evidence="3" id="KW-0378">Hydrolase</keyword>
<dbReference type="PROSITE" id="PS00383">
    <property type="entry name" value="TYR_PHOSPHATASE_1"/>
    <property type="match status" value="1"/>
</dbReference>
<feature type="domain" description="Tyrosine specific protein phosphatases" evidence="7">
    <location>
        <begin position="61"/>
        <end position="119"/>
    </location>
</feature>
<feature type="region of interest" description="Disordered" evidence="5">
    <location>
        <begin position="211"/>
        <end position="307"/>
    </location>
</feature>
<dbReference type="OrthoDB" id="2017893at2759"/>
<keyword evidence="4" id="KW-0904">Protein phosphatase</keyword>
<proteinExistence type="inferred from homology"/>
<dbReference type="GO" id="GO:0005634">
    <property type="term" value="C:nucleus"/>
    <property type="evidence" value="ECO:0007669"/>
    <property type="project" value="TreeGrafter"/>
</dbReference>
<feature type="compositionally biased region" description="Polar residues" evidence="5">
    <location>
        <begin position="168"/>
        <end position="186"/>
    </location>
</feature>
<dbReference type="InterPro" id="IPR000387">
    <property type="entry name" value="Tyr_Pase_dom"/>
</dbReference>